<name>A0A5C6PEG6_9TELE</name>
<dbReference type="Proteomes" id="UP000324091">
    <property type="component" value="Chromosome 11"/>
</dbReference>
<organism evidence="1 2">
    <name type="scientific">Takifugu flavidus</name>
    <name type="common">sansaifugu</name>
    <dbReference type="NCBI Taxonomy" id="433684"/>
    <lineage>
        <taxon>Eukaryota</taxon>
        <taxon>Metazoa</taxon>
        <taxon>Chordata</taxon>
        <taxon>Craniata</taxon>
        <taxon>Vertebrata</taxon>
        <taxon>Euteleostomi</taxon>
        <taxon>Actinopterygii</taxon>
        <taxon>Neopterygii</taxon>
        <taxon>Teleostei</taxon>
        <taxon>Neoteleostei</taxon>
        <taxon>Acanthomorphata</taxon>
        <taxon>Eupercaria</taxon>
        <taxon>Tetraodontiformes</taxon>
        <taxon>Tetradontoidea</taxon>
        <taxon>Tetraodontidae</taxon>
        <taxon>Takifugu</taxon>
    </lineage>
</organism>
<comment type="caution">
    <text evidence="1">The sequence shown here is derived from an EMBL/GenBank/DDBJ whole genome shotgun (WGS) entry which is preliminary data.</text>
</comment>
<evidence type="ECO:0000313" key="1">
    <source>
        <dbReference type="EMBL" id="TWW77913.1"/>
    </source>
</evidence>
<keyword evidence="2" id="KW-1185">Reference proteome</keyword>
<accession>A0A5C6PEG6</accession>
<sequence>MFVFCAESNWVNCLIYMIPSGSKCPYRILTILTFWGLHTPLNGDGTNGADPVVISWPV</sequence>
<evidence type="ECO:0000313" key="2">
    <source>
        <dbReference type="Proteomes" id="UP000324091"/>
    </source>
</evidence>
<dbReference type="EMBL" id="RHFK02000003">
    <property type="protein sequence ID" value="TWW77913.1"/>
    <property type="molecule type" value="Genomic_DNA"/>
</dbReference>
<gene>
    <name evidence="1" type="ORF">D4764_11G0000340</name>
</gene>
<protein>
    <submittedName>
        <fullName evidence="1">Uncharacterized protein</fullName>
    </submittedName>
</protein>
<reference evidence="1 2" key="1">
    <citation type="submission" date="2019-04" db="EMBL/GenBank/DDBJ databases">
        <title>Chromosome genome assembly for Takifugu flavidus.</title>
        <authorList>
            <person name="Xiao S."/>
        </authorList>
    </citation>
    <scope>NUCLEOTIDE SEQUENCE [LARGE SCALE GENOMIC DNA]</scope>
    <source>
        <strain evidence="1">HTHZ2018</strain>
        <tissue evidence="1">Muscle</tissue>
    </source>
</reference>
<dbReference type="AlphaFoldDB" id="A0A5C6PEG6"/>
<proteinExistence type="predicted"/>